<dbReference type="STRING" id="349124.Hhal_1065"/>
<protein>
    <submittedName>
        <fullName evidence="2">NAD-dependent epimerase/dehydratase</fullName>
    </submittedName>
</protein>
<dbReference type="InterPro" id="IPR036291">
    <property type="entry name" value="NAD(P)-bd_dom_sf"/>
</dbReference>
<dbReference type="KEGG" id="hha:Hhal_1065"/>
<gene>
    <name evidence="2" type="ordered locus">Hhal_1065</name>
</gene>
<dbReference type="SUPFAM" id="SSF51735">
    <property type="entry name" value="NAD(P)-binding Rossmann-fold domains"/>
    <property type="match status" value="1"/>
</dbReference>
<dbReference type="eggNOG" id="COG0702">
    <property type="taxonomic scope" value="Bacteria"/>
</dbReference>
<dbReference type="Proteomes" id="UP000000647">
    <property type="component" value="Chromosome"/>
</dbReference>
<reference evidence="2 3" key="2">
    <citation type="journal article" date="2013" name="Stand. Genomic Sci.">
        <title>Complete genome sequence of Halorhodospira halophila SL1.</title>
        <authorList>
            <person name="Challacombe J.F."/>
            <person name="Majid S."/>
            <person name="Deole R."/>
            <person name="Brettin T.S."/>
            <person name="Bruce D."/>
            <person name="Delano S.F."/>
            <person name="Detter J.C."/>
            <person name="Gleasner C.D."/>
            <person name="Han C.S."/>
            <person name="Misra M."/>
            <person name="Reitenga K.G."/>
            <person name="Mikhailova N."/>
            <person name="Woyke T."/>
            <person name="Pitluck S."/>
            <person name="Nolan M."/>
            <person name="Land M.L."/>
            <person name="Saunders E."/>
            <person name="Tapia R."/>
            <person name="Lapidus A."/>
            <person name="Ivanova N."/>
            <person name="Hoff W.D."/>
        </authorList>
    </citation>
    <scope>NUCLEOTIDE SEQUENCE [LARGE SCALE GENOMIC DNA]</scope>
    <source>
        <strain evidence="3">DSM 244 / SL1</strain>
    </source>
</reference>
<dbReference type="AlphaFoldDB" id="A1WVX9"/>
<evidence type="ECO:0000259" key="1">
    <source>
        <dbReference type="Pfam" id="PF13460"/>
    </source>
</evidence>
<dbReference type="Gene3D" id="3.40.50.720">
    <property type="entry name" value="NAD(P)-binding Rossmann-like Domain"/>
    <property type="match status" value="1"/>
</dbReference>
<dbReference type="RefSeq" id="WP_011813864.1">
    <property type="nucleotide sequence ID" value="NC_008789.1"/>
</dbReference>
<keyword evidence="3" id="KW-1185">Reference proteome</keyword>
<dbReference type="CDD" id="cd05243">
    <property type="entry name" value="SDR_a5"/>
    <property type="match status" value="1"/>
</dbReference>
<dbReference type="HOGENOM" id="CLU_025711_1_2_6"/>
<dbReference type="EMBL" id="CP000544">
    <property type="protein sequence ID" value="ABM61841.1"/>
    <property type="molecule type" value="Genomic_DNA"/>
</dbReference>
<dbReference type="PANTHER" id="PTHR15020:SF50">
    <property type="entry name" value="UPF0659 PROTEIN YMR090W"/>
    <property type="match status" value="1"/>
</dbReference>
<accession>A1WVX9</accession>
<sequence>MRVLIIGAHGQVGRRLVERLAPSRHEVRAMVRDPDQQPALAAAGATETVVADLERDCSQAVRGTNAVVFTAGSGPHTGTDKTEAVDRRGALRIIDLAEAAGVDRFLMVSSMRTECPEEAPERLRPYLDAKREADERLRNTAMDWTILRPGRLLNERARGKVSLGEGLPYGEIPRDDVAALLAALIDAEAASRRTLDAVSGETAVREAVRRLGVRS</sequence>
<proteinExistence type="predicted"/>
<organism evidence="2 3">
    <name type="scientific">Halorhodospira halophila (strain DSM 244 / SL1)</name>
    <name type="common">Ectothiorhodospira halophila (strain DSM 244 / SL1)</name>
    <dbReference type="NCBI Taxonomy" id="349124"/>
    <lineage>
        <taxon>Bacteria</taxon>
        <taxon>Pseudomonadati</taxon>
        <taxon>Pseudomonadota</taxon>
        <taxon>Gammaproteobacteria</taxon>
        <taxon>Chromatiales</taxon>
        <taxon>Ectothiorhodospiraceae</taxon>
        <taxon>Halorhodospira</taxon>
    </lineage>
</organism>
<reference evidence="3" key="1">
    <citation type="submission" date="2006-12" db="EMBL/GenBank/DDBJ databases">
        <title>Complete sequence of Halorhodospira halophila SL1.</title>
        <authorList>
            <consortium name="US DOE Joint Genome Institute"/>
            <person name="Copeland A."/>
            <person name="Lucas S."/>
            <person name="Lapidus A."/>
            <person name="Barry K."/>
            <person name="Detter J.C."/>
            <person name="Glavina del Rio T."/>
            <person name="Hammon N."/>
            <person name="Israni S."/>
            <person name="Dalin E."/>
            <person name="Tice H."/>
            <person name="Pitluck S."/>
            <person name="Saunders E."/>
            <person name="Brettin T."/>
            <person name="Bruce D."/>
            <person name="Han C."/>
            <person name="Tapia R."/>
            <person name="Schmutz J."/>
            <person name="Larimer F."/>
            <person name="Land M."/>
            <person name="Hauser L."/>
            <person name="Kyrpides N."/>
            <person name="Mikhailova N."/>
            <person name="Hoff W."/>
            <person name="Richardson P."/>
        </authorList>
    </citation>
    <scope>NUCLEOTIDE SEQUENCE [LARGE SCALE GENOMIC DNA]</scope>
    <source>
        <strain evidence="3">DSM 244 / SL1</strain>
    </source>
</reference>
<dbReference type="PANTHER" id="PTHR15020">
    <property type="entry name" value="FLAVIN REDUCTASE-RELATED"/>
    <property type="match status" value="1"/>
</dbReference>
<name>A1WVX9_HALHL</name>
<dbReference type="Pfam" id="PF13460">
    <property type="entry name" value="NAD_binding_10"/>
    <property type="match status" value="1"/>
</dbReference>
<evidence type="ECO:0000313" key="3">
    <source>
        <dbReference type="Proteomes" id="UP000000647"/>
    </source>
</evidence>
<dbReference type="OrthoDB" id="9803892at2"/>
<evidence type="ECO:0000313" key="2">
    <source>
        <dbReference type="EMBL" id="ABM61841.1"/>
    </source>
</evidence>
<dbReference type="InterPro" id="IPR016040">
    <property type="entry name" value="NAD(P)-bd_dom"/>
</dbReference>
<feature type="domain" description="NAD(P)-binding" evidence="1">
    <location>
        <begin position="7"/>
        <end position="187"/>
    </location>
</feature>